<keyword evidence="2" id="KW-0808">Transferase</keyword>
<dbReference type="Pfam" id="PF00156">
    <property type="entry name" value="Pribosyltran"/>
    <property type="match status" value="1"/>
</dbReference>
<dbReference type="GO" id="GO:0016757">
    <property type="term" value="F:glycosyltransferase activity"/>
    <property type="evidence" value="ECO:0007669"/>
    <property type="project" value="UniProtKB-KW"/>
</dbReference>
<dbReference type="EMBL" id="BAAALS010000027">
    <property type="protein sequence ID" value="GAA1769811.1"/>
    <property type="molecule type" value="Genomic_DNA"/>
</dbReference>
<evidence type="ECO:0000313" key="3">
    <source>
        <dbReference type="Proteomes" id="UP001500655"/>
    </source>
</evidence>
<accession>A0ABP4X7S8</accession>
<dbReference type="Proteomes" id="UP001500655">
    <property type="component" value="Unassembled WGS sequence"/>
</dbReference>
<dbReference type="InterPro" id="IPR000836">
    <property type="entry name" value="PRTase_dom"/>
</dbReference>
<reference evidence="3" key="1">
    <citation type="journal article" date="2019" name="Int. J. Syst. Evol. Microbiol.">
        <title>The Global Catalogue of Microorganisms (GCM) 10K type strain sequencing project: providing services to taxonomists for standard genome sequencing and annotation.</title>
        <authorList>
            <consortium name="The Broad Institute Genomics Platform"/>
            <consortium name="The Broad Institute Genome Sequencing Center for Infectious Disease"/>
            <person name="Wu L."/>
            <person name="Ma J."/>
        </authorList>
    </citation>
    <scope>NUCLEOTIDE SEQUENCE [LARGE SCALE GENOMIC DNA]</scope>
    <source>
        <strain evidence="3">JCM 13249</strain>
    </source>
</reference>
<name>A0ABP4X7S8_9ACTN</name>
<dbReference type="Gene3D" id="3.40.50.2020">
    <property type="match status" value="1"/>
</dbReference>
<feature type="domain" description="Phosphoribosyltransferase" evidence="1">
    <location>
        <begin position="7"/>
        <end position="178"/>
    </location>
</feature>
<dbReference type="InterPro" id="IPR029057">
    <property type="entry name" value="PRTase-like"/>
</dbReference>
<proteinExistence type="predicted"/>
<sequence length="209" mass="21956">MIFTDRAQAGDVLAASLSGYANRDDVIVLGLVRGGVPVAARIAAALKAPLDVLVVRKLGVPWSPEVAFGALGPGGVRVRNDDVERRLSPRDVDAVVEREAAELVRRERRYRGDRPPLHLTGRVAIVVDDGLATGATARAAVAVARGLGAVEVVVAVPVAAPDSLQLVRATADRVVCPSAPVSFMAVSQFYREFPQTSDAEVVTLLSSST</sequence>
<evidence type="ECO:0000259" key="1">
    <source>
        <dbReference type="Pfam" id="PF00156"/>
    </source>
</evidence>
<organism evidence="2 3">
    <name type="scientific">Luedemannella helvata</name>
    <dbReference type="NCBI Taxonomy" id="349315"/>
    <lineage>
        <taxon>Bacteria</taxon>
        <taxon>Bacillati</taxon>
        <taxon>Actinomycetota</taxon>
        <taxon>Actinomycetes</taxon>
        <taxon>Micromonosporales</taxon>
        <taxon>Micromonosporaceae</taxon>
        <taxon>Luedemannella</taxon>
    </lineage>
</organism>
<dbReference type="SUPFAM" id="SSF53271">
    <property type="entry name" value="PRTase-like"/>
    <property type="match status" value="1"/>
</dbReference>
<keyword evidence="2" id="KW-0328">Glycosyltransferase</keyword>
<evidence type="ECO:0000313" key="2">
    <source>
        <dbReference type="EMBL" id="GAA1769811.1"/>
    </source>
</evidence>
<gene>
    <name evidence="2" type="ORF">GCM10009681_46540</name>
</gene>
<keyword evidence="3" id="KW-1185">Reference proteome</keyword>
<protein>
    <submittedName>
        <fullName evidence="2">Phosphoribosyltransferase</fullName>
    </submittedName>
</protein>
<dbReference type="Gene3D" id="3.30.1310.20">
    <property type="entry name" value="PRTase-like"/>
    <property type="match status" value="1"/>
</dbReference>
<comment type="caution">
    <text evidence="2">The sequence shown here is derived from an EMBL/GenBank/DDBJ whole genome shotgun (WGS) entry which is preliminary data.</text>
</comment>